<gene>
    <name evidence="2" type="ORF">DN745_05840</name>
</gene>
<dbReference type="SFLD" id="SFLDG01150">
    <property type="entry name" value="Main.1:_Beta-like"/>
    <property type="match status" value="1"/>
</dbReference>
<dbReference type="PANTHER" id="PTHR44051">
    <property type="entry name" value="GLUTATHIONE S-TRANSFERASE-RELATED"/>
    <property type="match status" value="1"/>
</dbReference>
<dbReference type="SUPFAM" id="SSF47616">
    <property type="entry name" value="GST C-terminal domain-like"/>
    <property type="match status" value="1"/>
</dbReference>
<protein>
    <submittedName>
        <fullName evidence="2">Glutathione S-transferase</fullName>
    </submittedName>
</protein>
<dbReference type="KEGG" id="bsed:DN745_05840"/>
<dbReference type="PROSITE" id="PS50404">
    <property type="entry name" value="GST_NTER"/>
    <property type="match status" value="1"/>
</dbReference>
<feature type="compositionally biased region" description="Acidic residues" evidence="1">
    <location>
        <begin position="215"/>
        <end position="224"/>
    </location>
</feature>
<dbReference type="EMBL" id="CP030032">
    <property type="protein sequence ID" value="AWV88884.1"/>
    <property type="molecule type" value="Genomic_DNA"/>
</dbReference>
<keyword evidence="3" id="KW-1185">Reference proteome</keyword>
<feature type="region of interest" description="Disordered" evidence="1">
    <location>
        <begin position="200"/>
        <end position="224"/>
    </location>
</feature>
<dbReference type="OrthoDB" id="5740960at2"/>
<dbReference type="InterPro" id="IPR036249">
    <property type="entry name" value="Thioredoxin-like_sf"/>
</dbReference>
<name>A0A2Z4FJI9_9DELT</name>
<dbReference type="CDD" id="cd03046">
    <property type="entry name" value="GST_N_GTT1_like"/>
    <property type="match status" value="1"/>
</dbReference>
<organism evidence="2 3">
    <name type="scientific">Bradymonas sediminis</name>
    <dbReference type="NCBI Taxonomy" id="1548548"/>
    <lineage>
        <taxon>Bacteria</taxon>
        <taxon>Deltaproteobacteria</taxon>
        <taxon>Bradymonadales</taxon>
        <taxon>Bradymonadaceae</taxon>
        <taxon>Bradymonas</taxon>
    </lineage>
</organism>
<dbReference type="SUPFAM" id="SSF52833">
    <property type="entry name" value="Thioredoxin-like"/>
    <property type="match status" value="1"/>
</dbReference>
<dbReference type="GO" id="GO:0016740">
    <property type="term" value="F:transferase activity"/>
    <property type="evidence" value="ECO:0007669"/>
    <property type="project" value="UniProtKB-KW"/>
</dbReference>
<reference evidence="2 3" key="1">
    <citation type="submission" date="2018-06" db="EMBL/GenBank/DDBJ databases">
        <title>Lujinxingia sediminis gen. nov. sp. nov., a new facultative anaerobic member of the class Deltaproteobacteria, and proposal of Lujinxingaceae fam. nov.</title>
        <authorList>
            <person name="Guo L.-Y."/>
            <person name="Li C.-M."/>
            <person name="Wang S."/>
            <person name="Du Z.-J."/>
        </authorList>
    </citation>
    <scope>NUCLEOTIDE SEQUENCE [LARGE SCALE GENOMIC DNA]</scope>
    <source>
        <strain evidence="2 3">FA350</strain>
    </source>
</reference>
<dbReference type="Proteomes" id="UP000249799">
    <property type="component" value="Chromosome"/>
</dbReference>
<dbReference type="Gene3D" id="1.20.1050.10">
    <property type="match status" value="1"/>
</dbReference>
<dbReference type="SFLD" id="SFLDG00358">
    <property type="entry name" value="Main_(cytGST)"/>
    <property type="match status" value="1"/>
</dbReference>
<dbReference type="Pfam" id="PF02798">
    <property type="entry name" value="GST_N"/>
    <property type="match status" value="1"/>
</dbReference>
<evidence type="ECO:0000313" key="3">
    <source>
        <dbReference type="Proteomes" id="UP000249799"/>
    </source>
</evidence>
<proteinExistence type="predicted"/>
<evidence type="ECO:0000313" key="2">
    <source>
        <dbReference type="EMBL" id="AWV88884.1"/>
    </source>
</evidence>
<accession>A0A2Z4FJI9</accession>
<keyword evidence="2" id="KW-0808">Transferase</keyword>
<dbReference type="InterPro" id="IPR036282">
    <property type="entry name" value="Glutathione-S-Trfase_C_sf"/>
</dbReference>
<dbReference type="RefSeq" id="WP_111332941.1">
    <property type="nucleotide sequence ID" value="NZ_CP030032.1"/>
</dbReference>
<sequence length="224" mass="24296">MTTADLTLYYAPRTRAFTALWLLEELGEDYVLESFDLSTGRHKQPDYLALNPMGKVPMVVDRGRAVPEIGAIAIYLADLYAEGGLAPGADDPKRPDYLRWIFFASAIIEPALGEKLFGWTPAPSSLAWGSFDEMVRVATDGVSQGDWLLGETFSAADILVGAGLRFGMMFGALPTDGPIADYVARCTSREAFKRALAIDEREGERFSPQASSEVEAGEDDGGNS</sequence>
<dbReference type="Gene3D" id="3.40.30.10">
    <property type="entry name" value="Glutaredoxin"/>
    <property type="match status" value="1"/>
</dbReference>
<dbReference type="SFLD" id="SFLDS00019">
    <property type="entry name" value="Glutathione_Transferase_(cytos"/>
    <property type="match status" value="1"/>
</dbReference>
<dbReference type="InterPro" id="IPR004045">
    <property type="entry name" value="Glutathione_S-Trfase_N"/>
</dbReference>
<evidence type="ECO:0000256" key="1">
    <source>
        <dbReference type="SAM" id="MobiDB-lite"/>
    </source>
</evidence>
<dbReference type="PANTHER" id="PTHR44051:SF8">
    <property type="entry name" value="GLUTATHIONE S-TRANSFERASE GSTA"/>
    <property type="match status" value="1"/>
</dbReference>
<dbReference type="InterPro" id="IPR040079">
    <property type="entry name" value="Glutathione_S-Trfase"/>
</dbReference>
<dbReference type="CDD" id="cd03207">
    <property type="entry name" value="GST_C_8"/>
    <property type="match status" value="1"/>
</dbReference>
<dbReference type="AlphaFoldDB" id="A0A2Z4FJI9"/>